<dbReference type="InterPro" id="IPR012349">
    <property type="entry name" value="Split_barrel_FMN-bd"/>
</dbReference>
<keyword evidence="2" id="KW-0560">Oxidoreductase</keyword>
<protein>
    <submittedName>
        <fullName evidence="4">Flavin reductase (DIM6/NTAB) family NADH-FMN oxidoreductase RutF</fullName>
    </submittedName>
</protein>
<dbReference type="GO" id="GO:0010181">
    <property type="term" value="F:FMN binding"/>
    <property type="evidence" value="ECO:0007669"/>
    <property type="project" value="InterPro"/>
</dbReference>
<evidence type="ECO:0000313" key="5">
    <source>
        <dbReference type="Proteomes" id="UP000541810"/>
    </source>
</evidence>
<evidence type="ECO:0000256" key="1">
    <source>
        <dbReference type="ARBA" id="ARBA00008898"/>
    </source>
</evidence>
<dbReference type="RefSeq" id="WP_184675898.1">
    <property type="nucleotide sequence ID" value="NZ_JACHGY010000001.1"/>
</dbReference>
<comment type="caution">
    <text evidence="4">The sequence shown here is derived from an EMBL/GenBank/DDBJ whole genome shotgun (WGS) entry which is preliminary data.</text>
</comment>
<dbReference type="GO" id="GO:0042602">
    <property type="term" value="F:riboflavin reductase (NADPH) activity"/>
    <property type="evidence" value="ECO:0007669"/>
    <property type="project" value="TreeGrafter"/>
</dbReference>
<gene>
    <name evidence="4" type="ORF">HNQ40_000413</name>
</gene>
<dbReference type="InterPro" id="IPR002563">
    <property type="entry name" value="Flavin_Rdtase-like_dom"/>
</dbReference>
<keyword evidence="5" id="KW-1185">Reference proteome</keyword>
<reference evidence="4 5" key="1">
    <citation type="submission" date="2020-08" db="EMBL/GenBank/DDBJ databases">
        <title>Genomic Encyclopedia of Type Strains, Phase IV (KMG-IV): sequencing the most valuable type-strain genomes for metagenomic binning, comparative biology and taxonomic classification.</title>
        <authorList>
            <person name="Goeker M."/>
        </authorList>
    </citation>
    <scope>NUCLEOTIDE SEQUENCE [LARGE SCALE GENOMIC DNA]</scope>
    <source>
        <strain evidence="4 5">DSM 103725</strain>
    </source>
</reference>
<accession>A0A7X0H3I1</accession>
<dbReference type="SMART" id="SM00903">
    <property type="entry name" value="Flavin_Reduct"/>
    <property type="match status" value="1"/>
</dbReference>
<organism evidence="4 5">
    <name type="scientific">Algisphaera agarilytica</name>
    <dbReference type="NCBI Taxonomy" id="1385975"/>
    <lineage>
        <taxon>Bacteria</taxon>
        <taxon>Pseudomonadati</taxon>
        <taxon>Planctomycetota</taxon>
        <taxon>Phycisphaerae</taxon>
        <taxon>Phycisphaerales</taxon>
        <taxon>Phycisphaeraceae</taxon>
        <taxon>Algisphaera</taxon>
    </lineage>
</organism>
<evidence type="ECO:0000256" key="2">
    <source>
        <dbReference type="ARBA" id="ARBA00023002"/>
    </source>
</evidence>
<dbReference type="PANTHER" id="PTHR30466">
    <property type="entry name" value="FLAVIN REDUCTASE"/>
    <property type="match status" value="1"/>
</dbReference>
<evidence type="ECO:0000259" key="3">
    <source>
        <dbReference type="SMART" id="SM00903"/>
    </source>
</evidence>
<feature type="domain" description="Flavin reductase like" evidence="3">
    <location>
        <begin position="23"/>
        <end position="166"/>
    </location>
</feature>
<sequence length="182" mass="19309">MAQSKAASSASSDAPTPEVVSALGLVPSGKFVLTAQHEDRRAGMLVHWVQQVCAQPPMISVAVAKGKPIMPLISESRKFALCQLGEDDRLMHRKFAQDSDLSDDPFLGFDLHPSKLGNVPIMAGSLAYFECELSCHMDVEGDHDLFVGQVHAARSGDGTPRVCYTSGAAQPEPSDSTAAAGE</sequence>
<evidence type="ECO:0000313" key="4">
    <source>
        <dbReference type="EMBL" id="MBB6428607.1"/>
    </source>
</evidence>
<dbReference type="AlphaFoldDB" id="A0A7X0H3I1"/>
<dbReference type="SUPFAM" id="SSF50475">
    <property type="entry name" value="FMN-binding split barrel"/>
    <property type="match status" value="1"/>
</dbReference>
<dbReference type="EMBL" id="JACHGY010000001">
    <property type="protein sequence ID" value="MBB6428607.1"/>
    <property type="molecule type" value="Genomic_DNA"/>
</dbReference>
<dbReference type="InterPro" id="IPR050268">
    <property type="entry name" value="NADH-dep_flavin_reductase"/>
</dbReference>
<dbReference type="PANTHER" id="PTHR30466:SF11">
    <property type="entry name" value="FLAVIN-DEPENDENT MONOOXYGENASE, REDUCTASE SUBUNIT HSAB"/>
    <property type="match status" value="1"/>
</dbReference>
<name>A0A7X0H3I1_9BACT</name>
<dbReference type="Pfam" id="PF01613">
    <property type="entry name" value="Flavin_Reduct"/>
    <property type="match status" value="1"/>
</dbReference>
<proteinExistence type="inferred from homology"/>
<comment type="similarity">
    <text evidence="1">Belongs to the non-flavoprotein flavin reductase family.</text>
</comment>
<dbReference type="Proteomes" id="UP000541810">
    <property type="component" value="Unassembled WGS sequence"/>
</dbReference>
<dbReference type="Gene3D" id="2.30.110.10">
    <property type="entry name" value="Electron Transport, Fmn-binding Protein, Chain A"/>
    <property type="match status" value="1"/>
</dbReference>